<dbReference type="EMBL" id="CAJNOJ010000159">
    <property type="protein sequence ID" value="CAF1218986.1"/>
    <property type="molecule type" value="Genomic_DNA"/>
</dbReference>
<accession>A0A814XPU0</accession>
<protein>
    <recommendedName>
        <fullName evidence="7">Cilia- and flagella-associated protein 97</fullName>
    </recommendedName>
</protein>
<dbReference type="PANTHER" id="PTHR33768:SF3">
    <property type="entry name" value="MIP11318P"/>
    <property type="match status" value="1"/>
</dbReference>
<dbReference type="InterPro" id="IPR029488">
    <property type="entry name" value="Hmw/CFAP97"/>
</dbReference>
<name>A0A814XPU0_ADIRI</name>
<dbReference type="EMBL" id="CAJNOR010009124">
    <property type="protein sequence ID" value="CAF1641373.1"/>
    <property type="molecule type" value="Genomic_DNA"/>
</dbReference>
<feature type="region of interest" description="Disordered" evidence="2">
    <location>
        <begin position="158"/>
        <end position="210"/>
    </location>
</feature>
<evidence type="ECO:0000313" key="3">
    <source>
        <dbReference type="EMBL" id="CAF1218986.1"/>
    </source>
</evidence>
<gene>
    <name evidence="3" type="ORF">EDS130_LOCUS26311</name>
    <name evidence="4" type="ORF">XAT740_LOCUS53373</name>
</gene>
<dbReference type="InterPro" id="IPR038792">
    <property type="entry name" value="CFAP97D1/2"/>
</dbReference>
<evidence type="ECO:0000256" key="2">
    <source>
        <dbReference type="SAM" id="MobiDB-lite"/>
    </source>
</evidence>
<evidence type="ECO:0000313" key="5">
    <source>
        <dbReference type="Proteomes" id="UP000663828"/>
    </source>
</evidence>
<dbReference type="Proteomes" id="UP000663852">
    <property type="component" value="Unassembled WGS sequence"/>
</dbReference>
<comment type="caution">
    <text evidence="3">The sequence shown here is derived from an EMBL/GenBank/DDBJ whole genome shotgun (WGS) entry which is preliminary data.</text>
</comment>
<evidence type="ECO:0000256" key="1">
    <source>
        <dbReference type="ARBA" id="ARBA00008315"/>
    </source>
</evidence>
<keyword evidence="5" id="KW-1185">Reference proteome</keyword>
<dbReference type="OrthoDB" id="2163395at2759"/>
<sequence length="210" mass="24632">MHKSYQSTLPASNRLLKKKWDDKYYDEHRILVRDARPSIDTRPPQTYMHLHMKLKKLQLQEERTATIERDNRILLEKMSNTMRTTGQIDNRNFYVPRSLNQEKRRRELLRVSKENGTLAKRIIDRKPILGREDWQKSSQQNNAYLNNIAKYETNWHCRKSASASKKDESETTEKPKSEEPENPPAEKKGVGSLVKANPVASDKATTEKKK</sequence>
<dbReference type="Pfam" id="PF13879">
    <property type="entry name" value="Hmw_CFAP97"/>
    <property type="match status" value="1"/>
</dbReference>
<organism evidence="3 6">
    <name type="scientific">Adineta ricciae</name>
    <name type="common">Rotifer</name>
    <dbReference type="NCBI Taxonomy" id="249248"/>
    <lineage>
        <taxon>Eukaryota</taxon>
        <taxon>Metazoa</taxon>
        <taxon>Spiralia</taxon>
        <taxon>Gnathifera</taxon>
        <taxon>Rotifera</taxon>
        <taxon>Eurotatoria</taxon>
        <taxon>Bdelloidea</taxon>
        <taxon>Adinetida</taxon>
        <taxon>Adinetidae</taxon>
        <taxon>Adineta</taxon>
    </lineage>
</organism>
<dbReference type="Proteomes" id="UP000663828">
    <property type="component" value="Unassembled WGS sequence"/>
</dbReference>
<proteinExistence type="inferred from homology"/>
<comment type="similarity">
    <text evidence="1">Belongs to the CFAP97 family.</text>
</comment>
<evidence type="ECO:0000313" key="4">
    <source>
        <dbReference type="EMBL" id="CAF1641373.1"/>
    </source>
</evidence>
<evidence type="ECO:0000313" key="6">
    <source>
        <dbReference type="Proteomes" id="UP000663852"/>
    </source>
</evidence>
<dbReference type="AlphaFoldDB" id="A0A814XPU0"/>
<dbReference type="PANTHER" id="PTHR33768">
    <property type="entry name" value="MIP11318P"/>
    <property type="match status" value="1"/>
</dbReference>
<feature type="compositionally biased region" description="Basic and acidic residues" evidence="2">
    <location>
        <begin position="164"/>
        <end position="189"/>
    </location>
</feature>
<reference evidence="3" key="1">
    <citation type="submission" date="2021-02" db="EMBL/GenBank/DDBJ databases">
        <authorList>
            <person name="Nowell W R."/>
        </authorList>
    </citation>
    <scope>NUCLEOTIDE SEQUENCE</scope>
</reference>
<evidence type="ECO:0008006" key="7">
    <source>
        <dbReference type="Google" id="ProtNLM"/>
    </source>
</evidence>